<evidence type="ECO:0000313" key="4">
    <source>
        <dbReference type="Proteomes" id="UP000542720"/>
    </source>
</evidence>
<organism evidence="3 4">
    <name type="scientific">Aquipseudomonas ullengensis</name>
    <dbReference type="NCBI Taxonomy" id="2759166"/>
    <lineage>
        <taxon>Bacteria</taxon>
        <taxon>Pseudomonadati</taxon>
        <taxon>Pseudomonadota</taxon>
        <taxon>Gammaproteobacteria</taxon>
        <taxon>Pseudomonadales</taxon>
        <taxon>Pseudomonadaceae</taxon>
        <taxon>Aquipseudomonas</taxon>
    </lineage>
</organism>
<dbReference type="RefSeq" id="WP_183088060.1">
    <property type="nucleotide sequence ID" value="NZ_JACJUD010000002.1"/>
</dbReference>
<keyword evidence="2" id="KW-0472">Membrane</keyword>
<proteinExistence type="predicted"/>
<feature type="transmembrane region" description="Helical" evidence="2">
    <location>
        <begin position="6"/>
        <end position="28"/>
    </location>
</feature>
<keyword evidence="2" id="KW-0812">Transmembrane</keyword>
<dbReference type="EMBL" id="JACJUD010000002">
    <property type="protein sequence ID" value="MBB2494483.1"/>
    <property type="molecule type" value="Genomic_DNA"/>
</dbReference>
<evidence type="ECO:0000313" key="3">
    <source>
        <dbReference type="EMBL" id="MBB2494483.1"/>
    </source>
</evidence>
<keyword evidence="4" id="KW-1185">Reference proteome</keyword>
<protein>
    <submittedName>
        <fullName evidence="3">Uncharacterized protein</fullName>
    </submittedName>
</protein>
<feature type="region of interest" description="Disordered" evidence="1">
    <location>
        <begin position="59"/>
        <end position="86"/>
    </location>
</feature>
<evidence type="ECO:0000256" key="2">
    <source>
        <dbReference type="SAM" id="Phobius"/>
    </source>
</evidence>
<reference evidence="3 4" key="1">
    <citation type="submission" date="2020-08" db="EMBL/GenBank/DDBJ databases">
        <authorList>
            <person name="Kim C.M."/>
        </authorList>
    </citation>
    <scope>NUCLEOTIDE SEQUENCE [LARGE SCALE GENOMIC DNA]</scope>
    <source>
        <strain evidence="3 4">UL070</strain>
    </source>
</reference>
<sequence length="86" mass="8953">MSRSFYMARCLIALMGEWSIPIVIGIALGTGLSTWQLIEVTDLYESAFTHSLQSAVEACKVEPPDTPSPPASGTGPPVAGEGGETG</sequence>
<name>A0A7W4LJU9_9GAMM</name>
<accession>A0A7W4LJU9</accession>
<dbReference type="Proteomes" id="UP000542720">
    <property type="component" value="Unassembled WGS sequence"/>
</dbReference>
<keyword evidence="2" id="KW-1133">Transmembrane helix</keyword>
<comment type="caution">
    <text evidence="3">The sequence shown here is derived from an EMBL/GenBank/DDBJ whole genome shotgun (WGS) entry which is preliminary data.</text>
</comment>
<gene>
    <name evidence="3" type="ORF">H3H51_05575</name>
</gene>
<dbReference type="AlphaFoldDB" id="A0A7W4LJU9"/>
<evidence type="ECO:0000256" key="1">
    <source>
        <dbReference type="SAM" id="MobiDB-lite"/>
    </source>
</evidence>